<gene>
    <name evidence="7" type="ORF">SAMN04487772_1511</name>
</gene>
<reference evidence="7 8" key="1">
    <citation type="submission" date="2016-10" db="EMBL/GenBank/DDBJ databases">
        <authorList>
            <person name="de Groot N.N."/>
        </authorList>
    </citation>
    <scope>NUCLEOTIDE SEQUENCE [LARGE SCALE GENOMIC DNA]</scope>
    <source>
        <strain evidence="7 8">DSM 1801</strain>
    </source>
</reference>
<keyword evidence="3" id="KW-0479">Metal-binding</keyword>
<protein>
    <submittedName>
        <fullName evidence="7">Calcineurin-like phosphoesterase superfamily domain-containing protein</fullName>
    </submittedName>
</protein>
<dbReference type="InterPro" id="IPR004843">
    <property type="entry name" value="Calcineurin-like_PHP"/>
</dbReference>
<keyword evidence="5" id="KW-0464">Manganese</keyword>
<feature type="domain" description="Calcineurin-like phosphoesterase" evidence="6">
    <location>
        <begin position="24"/>
        <end position="230"/>
    </location>
</feature>
<keyword evidence="2" id="KW-0997">Cell inner membrane</keyword>
<keyword evidence="8" id="KW-1185">Reference proteome</keyword>
<evidence type="ECO:0000313" key="8">
    <source>
        <dbReference type="Proteomes" id="UP000199800"/>
    </source>
</evidence>
<dbReference type="RefSeq" id="WP_092479265.1">
    <property type="nucleotide sequence ID" value="NZ_FOHN01000051.1"/>
</dbReference>
<name>A0A1I0G6W3_9FIRM</name>
<evidence type="ECO:0000256" key="3">
    <source>
        <dbReference type="ARBA" id="ARBA00022723"/>
    </source>
</evidence>
<dbReference type="Pfam" id="PF00149">
    <property type="entry name" value="Metallophos"/>
    <property type="match status" value="1"/>
</dbReference>
<evidence type="ECO:0000256" key="1">
    <source>
        <dbReference type="ARBA" id="ARBA00022475"/>
    </source>
</evidence>
<dbReference type="GO" id="GO:0046872">
    <property type="term" value="F:metal ion binding"/>
    <property type="evidence" value="ECO:0007669"/>
    <property type="project" value="UniProtKB-KW"/>
</dbReference>
<dbReference type="EMBL" id="FOHN01000051">
    <property type="protein sequence ID" value="SET66508.1"/>
    <property type="molecule type" value="Genomic_DNA"/>
</dbReference>
<dbReference type="InterPro" id="IPR029052">
    <property type="entry name" value="Metallo-depent_PP-like"/>
</dbReference>
<evidence type="ECO:0000256" key="4">
    <source>
        <dbReference type="ARBA" id="ARBA00023136"/>
    </source>
</evidence>
<dbReference type="AlphaFoldDB" id="A0A1I0G6W3"/>
<keyword evidence="4" id="KW-0472">Membrane</keyword>
<dbReference type="GO" id="GO:0016020">
    <property type="term" value="C:membrane"/>
    <property type="evidence" value="ECO:0007669"/>
    <property type="project" value="GOC"/>
</dbReference>
<dbReference type="GO" id="GO:0008758">
    <property type="term" value="F:UDP-2,3-diacylglucosamine hydrolase activity"/>
    <property type="evidence" value="ECO:0007669"/>
    <property type="project" value="TreeGrafter"/>
</dbReference>
<dbReference type="OrthoDB" id="9773199at2"/>
<dbReference type="Proteomes" id="UP000199800">
    <property type="component" value="Unassembled WGS sequence"/>
</dbReference>
<organism evidence="7 8">
    <name type="scientific">[Clostridium] polysaccharolyticum</name>
    <dbReference type="NCBI Taxonomy" id="29364"/>
    <lineage>
        <taxon>Bacteria</taxon>
        <taxon>Bacillati</taxon>
        <taxon>Bacillota</taxon>
        <taxon>Clostridia</taxon>
        <taxon>Lachnospirales</taxon>
        <taxon>Lachnospiraceae</taxon>
    </lineage>
</organism>
<evidence type="ECO:0000256" key="5">
    <source>
        <dbReference type="ARBA" id="ARBA00023211"/>
    </source>
</evidence>
<dbReference type="Gene3D" id="3.60.21.10">
    <property type="match status" value="1"/>
</dbReference>
<evidence type="ECO:0000313" key="7">
    <source>
        <dbReference type="EMBL" id="SET66508.1"/>
    </source>
</evidence>
<evidence type="ECO:0000256" key="2">
    <source>
        <dbReference type="ARBA" id="ARBA00022519"/>
    </source>
</evidence>
<proteinExistence type="predicted"/>
<dbReference type="PANTHER" id="PTHR34990:SF2">
    <property type="entry name" value="BLL8164 PROTEIN"/>
    <property type="match status" value="1"/>
</dbReference>
<accession>A0A1I0G6W3</accession>
<dbReference type="STRING" id="29364.SAMN04487772_1511"/>
<dbReference type="PANTHER" id="PTHR34990">
    <property type="entry name" value="UDP-2,3-DIACYLGLUCOSAMINE HYDROLASE-RELATED"/>
    <property type="match status" value="1"/>
</dbReference>
<dbReference type="GO" id="GO:0009245">
    <property type="term" value="P:lipid A biosynthetic process"/>
    <property type="evidence" value="ECO:0007669"/>
    <property type="project" value="TreeGrafter"/>
</dbReference>
<keyword evidence="1" id="KW-1003">Cell membrane</keyword>
<dbReference type="InterPro" id="IPR043461">
    <property type="entry name" value="LpxH-like"/>
</dbReference>
<dbReference type="SUPFAM" id="SSF56300">
    <property type="entry name" value="Metallo-dependent phosphatases"/>
    <property type="match status" value="1"/>
</dbReference>
<sequence length="309" mass="37032">MSADIRLTQAYKKALVKYFDKDSKYVFFSDCHRGDDSASDEFARNQAIVLHALSYYYEKQFVYVEAGDGDDLWEHKNFKYIRSAHMDVFSILKKFHEKKRLIMLYGNHNIYLKDRNYVKENYYFYYNEFKEKQEPFLYKLNPVEGLLLKERITGQEIFVVHGHQGDIVNDRLWYLSMVGVRYFWRFVHLVGIRNPASPAKNQHKRHKMEIKYSKWMQNKDIILICGHTHRMKFPKRNELPYFNIGCCVRSKGITTIELENNKLSLVEWRILAGKEGEMRVFRRVIGESVSIDNWFTKKQKIKGKQFDIL</sequence>
<evidence type="ECO:0000259" key="6">
    <source>
        <dbReference type="Pfam" id="PF00149"/>
    </source>
</evidence>